<evidence type="ECO:0000313" key="3">
    <source>
        <dbReference type="EMBL" id="EFJ51775.1"/>
    </source>
</evidence>
<dbReference type="STRING" id="3068.D8TKY2"/>
<evidence type="ECO:0000256" key="1">
    <source>
        <dbReference type="ARBA" id="ARBA00022676"/>
    </source>
</evidence>
<dbReference type="Proteomes" id="UP000001058">
    <property type="component" value="Unassembled WGS sequence"/>
</dbReference>
<accession>D8TKY2</accession>
<sequence length="1339" mass="147949">MYIGSVAGWVRLDYSLDDVLDVTAFSIGSASLKFAAPAVPYLAVEEAWPDLRRHFDYQPNRRCRCADRTLKISHTPSFQSALRQCVQLPGCTVVVRNSQSQMTFFCLAAYTISESDAAWFSASLRDPPPIHRYAGAVTADSWNYFVLTYSSGKANLYVNGALRQTAEVSPLADFSPLHLGRSPRWFEGRFPGQVGNVRVWPRQLEPHEVVMSMSPELPITGHVLNVNATPRWAWPAAGKSAWTKPAVPGQLSQCDAAVVLPMVDRTNLAQVQILASHLQRYTGGSCHAKVFLVDCSGQDLAPDSTSLTEPVAGTLATLHPAGELHWDACVRFGLQQVLERDPETPYVAVVVESLRPLYGWLSGLVNGLHQHTDAAAVFAKVLFANGTIKSSGSRFEKVFDDYLGRQVVQPVAMYAGYPWSYRPAMKPAEIRAADCSAWVMRASAARSLLENGGFSVELGSSLACSDMALRLYRYGRHAVLVSPASIFIETATESRQDPAALQAFDELWGRDLAAQYASDLASNATVSWVMQCGGSDGAKAYNLVQHLEGRLQLRAQIQRGWPFCEHPDVLQAAPLSFSRRVHRLRGLSAYLPSDIIIHQKDYRQLAAWPWPPNNSSSYLIGRYSWDLDRVNRQWANQMKNELDEVWVPSNWHAAILESQGVRADKIFVIPDSVDSWMYDPDIWEPVTLPRQRRVAFLASFRLDDYTGWQAVLSAYLKAFRNRTADVSLYVHTAMLPEMTYRKDYIYDAMNTFLLSSGDPYLQSISLDADPRDDSAPHVHVLGRQLLQDELLRICSSVDVLVVPLRSEGWDVPYLEAMSLGKPIISATWGGLAEYIQPDFAFQVNHTMVPVHTSDKGLRGSNWAKPNVDDLTAAFLAAYRSRSLRAIGNKARLRVVERYDNKIVSNMVLERLREIGESELKLASPRAPKSLDMAKDPIPVDVHMCGAFPKASPRAKQSKPALKVAVVSTALPRRCGIATFNAALLEHLQPLLPKESSVEILPLVWDAEIPATRGPEQSTRFIRQENYGDYISAAHYVNSEGFHAVILQHEFGIWGGTVGSLVVCFAKMLEVPVISVIHTLSDNLGNPQQYILQHLSAASTNVVVMSESSRNKLGALHGIPGANVVVLPHGAPLMTAVDPLAAKSVLNLTGKTVLLTNGLLSPGKGIHLVLHALPEIVKDFPNVVYLIVGEPHPDCGQPCTDYYARLVKDASDPRILDNVRFVSKFLENELLLRYVQAADIFVLPYTERITTNSGTLTMAMAAGKAVVSTAFDHAASALVGRGILVEFESSPALREGILKLLRDEKLRVKFQSAAKDYSYGRDWRSVARGYVSLLQNVTAA</sequence>
<dbReference type="PANTHER" id="PTHR46656:SF3">
    <property type="entry name" value="PUTATIVE-RELATED"/>
    <property type="match status" value="1"/>
</dbReference>
<evidence type="ECO:0000259" key="2">
    <source>
        <dbReference type="Pfam" id="PF00534"/>
    </source>
</evidence>
<dbReference type="GeneID" id="9620016"/>
<dbReference type="CDD" id="cd03801">
    <property type="entry name" value="GT4_PimA-like"/>
    <property type="match status" value="1"/>
</dbReference>
<dbReference type="Pfam" id="PF13692">
    <property type="entry name" value="Glyco_trans_1_4"/>
    <property type="match status" value="1"/>
</dbReference>
<dbReference type="SUPFAM" id="SSF49899">
    <property type="entry name" value="Concanavalin A-like lectins/glucanases"/>
    <property type="match status" value="1"/>
</dbReference>
<keyword evidence="1" id="KW-0328">Glycosyltransferase</keyword>
<protein>
    <recommendedName>
        <fullName evidence="2">Glycosyl transferase family 1 domain-containing protein</fullName>
    </recommendedName>
</protein>
<dbReference type="CDD" id="cd03822">
    <property type="entry name" value="GT4_mannosyltransferase-like"/>
    <property type="match status" value="1"/>
</dbReference>
<dbReference type="RefSeq" id="XP_002947185.1">
    <property type="nucleotide sequence ID" value="XM_002947139.1"/>
</dbReference>
<dbReference type="EMBL" id="GL378326">
    <property type="protein sequence ID" value="EFJ51775.1"/>
    <property type="molecule type" value="Genomic_DNA"/>
</dbReference>
<dbReference type="InterPro" id="IPR001296">
    <property type="entry name" value="Glyco_trans_1"/>
</dbReference>
<name>D8TKY2_VOLCA</name>
<dbReference type="SUPFAM" id="SSF53756">
    <property type="entry name" value="UDP-Glycosyltransferase/glycogen phosphorylase"/>
    <property type="match status" value="2"/>
</dbReference>
<dbReference type="OrthoDB" id="2193793at2759"/>
<dbReference type="Pfam" id="PF13385">
    <property type="entry name" value="Laminin_G_3"/>
    <property type="match status" value="1"/>
</dbReference>
<dbReference type="Gene3D" id="2.60.120.200">
    <property type="match status" value="1"/>
</dbReference>
<gene>
    <name evidence="3" type="ORF">VOLCADRAFT_87288</name>
</gene>
<dbReference type="GO" id="GO:0016757">
    <property type="term" value="F:glycosyltransferase activity"/>
    <property type="evidence" value="ECO:0007669"/>
    <property type="project" value="UniProtKB-KW"/>
</dbReference>
<proteinExistence type="predicted"/>
<dbReference type="Gene3D" id="3.40.50.2000">
    <property type="entry name" value="Glycogen Phosphorylase B"/>
    <property type="match status" value="3"/>
</dbReference>
<evidence type="ECO:0000313" key="4">
    <source>
        <dbReference type="Proteomes" id="UP000001058"/>
    </source>
</evidence>
<keyword evidence="1" id="KW-0808">Transferase</keyword>
<dbReference type="InParanoid" id="D8TKY2"/>
<organism evidence="4">
    <name type="scientific">Volvox carteri f. nagariensis</name>
    <dbReference type="NCBI Taxonomy" id="3068"/>
    <lineage>
        <taxon>Eukaryota</taxon>
        <taxon>Viridiplantae</taxon>
        <taxon>Chlorophyta</taxon>
        <taxon>core chlorophytes</taxon>
        <taxon>Chlorophyceae</taxon>
        <taxon>CS clade</taxon>
        <taxon>Chlamydomonadales</taxon>
        <taxon>Volvocaceae</taxon>
        <taxon>Volvox</taxon>
    </lineage>
</organism>
<reference evidence="3 4" key="1">
    <citation type="journal article" date="2010" name="Science">
        <title>Genomic analysis of organismal complexity in the multicellular green alga Volvox carteri.</title>
        <authorList>
            <person name="Prochnik S.E."/>
            <person name="Umen J."/>
            <person name="Nedelcu A.M."/>
            <person name="Hallmann A."/>
            <person name="Miller S.M."/>
            <person name="Nishii I."/>
            <person name="Ferris P."/>
            <person name="Kuo A."/>
            <person name="Mitros T."/>
            <person name="Fritz-Laylin L.K."/>
            <person name="Hellsten U."/>
            <person name="Chapman J."/>
            <person name="Simakov O."/>
            <person name="Rensing S.A."/>
            <person name="Terry A."/>
            <person name="Pangilinan J."/>
            <person name="Kapitonov V."/>
            <person name="Jurka J."/>
            <person name="Salamov A."/>
            <person name="Shapiro H."/>
            <person name="Schmutz J."/>
            <person name="Grimwood J."/>
            <person name="Lindquist E."/>
            <person name="Lucas S."/>
            <person name="Grigoriev I.V."/>
            <person name="Schmitt R."/>
            <person name="Kirk D."/>
            <person name="Rokhsar D.S."/>
        </authorList>
    </citation>
    <scope>NUCLEOTIDE SEQUENCE [LARGE SCALE GENOMIC DNA]</scope>
    <source>
        <strain evidence="4">f. Nagariensis / Eve</strain>
    </source>
</reference>
<feature type="domain" description="Glycosyl transferase family 1" evidence="2">
    <location>
        <begin position="1148"/>
        <end position="1314"/>
    </location>
</feature>
<dbReference type="Pfam" id="PF00534">
    <property type="entry name" value="Glycos_transf_1"/>
    <property type="match status" value="1"/>
</dbReference>
<dbReference type="eggNOG" id="ENOG502QQT3">
    <property type="taxonomic scope" value="Eukaryota"/>
</dbReference>
<dbReference type="PANTHER" id="PTHR46656">
    <property type="entry name" value="PUTATIVE-RELATED"/>
    <property type="match status" value="1"/>
</dbReference>
<dbReference type="KEGG" id="vcn:VOLCADRAFT_87288"/>
<dbReference type="InterPro" id="IPR013320">
    <property type="entry name" value="ConA-like_dom_sf"/>
</dbReference>
<keyword evidence="4" id="KW-1185">Reference proteome</keyword>